<organism evidence="2 3">
    <name type="scientific">Hypocrea atroviridis (strain ATCC 20476 / IMI 206040)</name>
    <name type="common">Trichoderma atroviride</name>
    <dbReference type="NCBI Taxonomy" id="452589"/>
    <lineage>
        <taxon>Eukaryota</taxon>
        <taxon>Fungi</taxon>
        <taxon>Dikarya</taxon>
        <taxon>Ascomycota</taxon>
        <taxon>Pezizomycotina</taxon>
        <taxon>Sordariomycetes</taxon>
        <taxon>Hypocreomycetidae</taxon>
        <taxon>Hypocreales</taxon>
        <taxon>Hypocreaceae</taxon>
        <taxon>Trichoderma</taxon>
    </lineage>
</organism>
<keyword evidence="1" id="KW-0732">Signal</keyword>
<dbReference type="KEGG" id="tatv:25782685"/>
<reference evidence="2 3" key="1">
    <citation type="journal article" date="2011" name="Genome Biol.">
        <title>Comparative genome sequence analysis underscores mycoparasitism as the ancestral life style of Trichoderma.</title>
        <authorList>
            <person name="Kubicek C.P."/>
            <person name="Herrera-Estrella A."/>
            <person name="Seidl-Seiboth V."/>
            <person name="Martinez D.A."/>
            <person name="Druzhinina I.S."/>
            <person name="Thon M."/>
            <person name="Zeilinger S."/>
            <person name="Casas-Flores S."/>
            <person name="Horwitz B.A."/>
            <person name="Mukherjee P.K."/>
            <person name="Mukherjee M."/>
            <person name="Kredics L."/>
            <person name="Alcaraz L.D."/>
            <person name="Aerts A."/>
            <person name="Antal Z."/>
            <person name="Atanasova L."/>
            <person name="Cervantes-Badillo M.G."/>
            <person name="Challacombe J."/>
            <person name="Chertkov O."/>
            <person name="McCluskey K."/>
            <person name="Coulpier F."/>
            <person name="Deshpande N."/>
            <person name="von Doehren H."/>
            <person name="Ebbole D.J."/>
            <person name="Esquivel-Naranjo E.U."/>
            <person name="Fekete E."/>
            <person name="Flipphi M."/>
            <person name="Glaser F."/>
            <person name="Gomez-Rodriguez E.Y."/>
            <person name="Gruber S."/>
            <person name="Han C."/>
            <person name="Henrissat B."/>
            <person name="Hermosa R."/>
            <person name="Hernandez-Onate M."/>
            <person name="Karaffa L."/>
            <person name="Kosti I."/>
            <person name="Le Crom S."/>
            <person name="Lindquist E."/>
            <person name="Lucas S."/>
            <person name="Luebeck M."/>
            <person name="Luebeck P.S."/>
            <person name="Margeot A."/>
            <person name="Metz B."/>
            <person name="Misra M."/>
            <person name="Nevalainen H."/>
            <person name="Omann M."/>
            <person name="Packer N."/>
            <person name="Perrone G."/>
            <person name="Uresti-Rivera E.E."/>
            <person name="Salamov A."/>
            <person name="Schmoll M."/>
            <person name="Seiboth B."/>
            <person name="Shapiro H."/>
            <person name="Sukno S."/>
            <person name="Tamayo-Ramos J.A."/>
            <person name="Tisch D."/>
            <person name="Wiest A."/>
            <person name="Wilkinson H.H."/>
            <person name="Zhang M."/>
            <person name="Coutinho P.M."/>
            <person name="Kenerley C.M."/>
            <person name="Monte E."/>
            <person name="Baker S.E."/>
            <person name="Grigoriev I.V."/>
        </authorList>
    </citation>
    <scope>NUCLEOTIDE SEQUENCE [LARGE SCALE GENOMIC DNA]</scope>
    <source>
        <strain evidence="3">ATCC 20476 / IMI 206040</strain>
    </source>
</reference>
<dbReference type="Proteomes" id="UP000005426">
    <property type="component" value="Unassembled WGS sequence"/>
</dbReference>
<dbReference type="OrthoDB" id="10280907at2759"/>
<dbReference type="RefSeq" id="XP_013945258.1">
    <property type="nucleotide sequence ID" value="XM_014089783.1"/>
</dbReference>
<dbReference type="EMBL" id="ABDG02000021">
    <property type="protein sequence ID" value="EHK47031.1"/>
    <property type="molecule type" value="Genomic_DNA"/>
</dbReference>
<feature type="chain" id="PRO_5003524547" evidence="1">
    <location>
        <begin position="17"/>
        <end position="61"/>
    </location>
</feature>
<accession>G9NR62</accession>
<gene>
    <name evidence="2" type="ORF">TRIATDRAFT_306761</name>
</gene>
<dbReference type="AlphaFoldDB" id="G9NR62"/>
<dbReference type="GeneID" id="25782685"/>
<protein>
    <submittedName>
        <fullName evidence="2">Uncharacterized protein</fullName>
    </submittedName>
</protein>
<proteinExistence type="predicted"/>
<dbReference type="HOGENOM" id="CLU_2922899_0_0_1"/>
<evidence type="ECO:0000313" key="3">
    <source>
        <dbReference type="Proteomes" id="UP000005426"/>
    </source>
</evidence>
<comment type="caution">
    <text evidence="2">The sequence shown here is derived from an EMBL/GenBank/DDBJ whole genome shotgun (WGS) entry which is preliminary data.</text>
</comment>
<evidence type="ECO:0000313" key="2">
    <source>
        <dbReference type="EMBL" id="EHK47031.1"/>
    </source>
</evidence>
<feature type="signal peptide" evidence="1">
    <location>
        <begin position="1"/>
        <end position="16"/>
    </location>
</feature>
<name>G9NR62_HYPAI</name>
<keyword evidence="3" id="KW-1185">Reference proteome</keyword>
<evidence type="ECO:0000256" key="1">
    <source>
        <dbReference type="SAM" id="SignalP"/>
    </source>
</evidence>
<sequence length="61" mass="6743">MKVLFALAALFAAVTAMPQNCNFECSNGECCFEESACGTPGCNERRRFWTGEPEVTYSKPQ</sequence>